<dbReference type="EMBL" id="CP072943">
    <property type="protein sequence ID" value="QTX32362.1"/>
    <property type="molecule type" value="Genomic_DNA"/>
</dbReference>
<evidence type="ECO:0000256" key="1">
    <source>
        <dbReference type="ARBA" id="ARBA00023015"/>
    </source>
</evidence>
<keyword evidence="7" id="KW-1185">Reference proteome</keyword>
<dbReference type="Pfam" id="PF00440">
    <property type="entry name" value="TetR_N"/>
    <property type="match status" value="1"/>
</dbReference>
<dbReference type="PROSITE" id="PS50977">
    <property type="entry name" value="HTH_TETR_2"/>
    <property type="match status" value="1"/>
</dbReference>
<feature type="domain" description="HTH tetR-type" evidence="5">
    <location>
        <begin position="7"/>
        <end position="67"/>
    </location>
</feature>
<dbReference type="InterPro" id="IPR023772">
    <property type="entry name" value="DNA-bd_HTH_TetR-type_CS"/>
</dbReference>
<dbReference type="InterPro" id="IPR050109">
    <property type="entry name" value="HTH-type_TetR-like_transc_reg"/>
</dbReference>
<dbReference type="AlphaFoldDB" id="A0A9Q7AMQ7"/>
<accession>A0A9Q7AMQ7</accession>
<dbReference type="KEGG" id="aram:KAR29_13865"/>
<sequence>MGDRKESEKRADILAAARALFFERGYEGTSVDAIIEEAGASKGTFYYHFDSKESLLNELTKELTEPVYALIAAIAEGEGDGLSKLNRIFEASGQWKARNRQAMQMMVRAFWREESVLLRHKLMSWTAERGAALVGPVLKQGKEEGLFHIGDPAGTAELIFQMGNGLSDAMAPLILSVDEHPENVDRLLEKVALYNRAIERILGLSEGAIRFVDARALREILLA</sequence>
<evidence type="ECO:0000259" key="5">
    <source>
        <dbReference type="PROSITE" id="PS50977"/>
    </source>
</evidence>
<dbReference type="GO" id="GO:0003700">
    <property type="term" value="F:DNA-binding transcription factor activity"/>
    <property type="evidence" value="ECO:0007669"/>
    <property type="project" value="TreeGrafter"/>
</dbReference>
<keyword evidence="2 4" id="KW-0238">DNA-binding</keyword>
<dbReference type="PRINTS" id="PR00455">
    <property type="entry name" value="HTHTETR"/>
</dbReference>
<dbReference type="FunFam" id="1.10.10.60:FF:000141">
    <property type="entry name" value="TetR family transcriptional regulator"/>
    <property type="match status" value="1"/>
</dbReference>
<dbReference type="Proteomes" id="UP000671879">
    <property type="component" value="Chromosome"/>
</dbReference>
<dbReference type="InterPro" id="IPR001647">
    <property type="entry name" value="HTH_TetR"/>
</dbReference>
<evidence type="ECO:0000313" key="7">
    <source>
        <dbReference type="Proteomes" id="UP000671879"/>
    </source>
</evidence>
<protein>
    <submittedName>
        <fullName evidence="6">TetR/AcrR family transcriptional regulator</fullName>
    </submittedName>
</protein>
<dbReference type="InterPro" id="IPR009057">
    <property type="entry name" value="Homeodomain-like_sf"/>
</dbReference>
<reference evidence="7" key="1">
    <citation type="submission" date="2021-04" db="EMBL/GenBank/DDBJ databases">
        <title>A novel Synergistetes isolate from a pyrite-forming mixed culture.</title>
        <authorList>
            <person name="Bunk B."/>
            <person name="Sproer C."/>
            <person name="Spring S."/>
            <person name="Pester M."/>
        </authorList>
    </citation>
    <scope>NUCLEOTIDE SEQUENCE [LARGE SCALE GENOMIC DNA]</scope>
    <source>
        <strain evidence="7">J.5.4.2-T.3.5.2</strain>
    </source>
</reference>
<evidence type="ECO:0000256" key="3">
    <source>
        <dbReference type="ARBA" id="ARBA00023163"/>
    </source>
</evidence>
<proteinExistence type="predicted"/>
<dbReference type="PROSITE" id="PS01081">
    <property type="entry name" value="HTH_TETR_1"/>
    <property type="match status" value="1"/>
</dbReference>
<organism evidence="6 7">
    <name type="scientific">Aminithiophilus ramosus</name>
    <dbReference type="NCBI Taxonomy" id="3029084"/>
    <lineage>
        <taxon>Bacteria</taxon>
        <taxon>Thermotogati</taxon>
        <taxon>Synergistota</taxon>
        <taxon>Synergistia</taxon>
        <taxon>Synergistales</taxon>
        <taxon>Aminithiophilaceae</taxon>
        <taxon>Aminithiophilus</taxon>
    </lineage>
</organism>
<dbReference type="GO" id="GO:0000976">
    <property type="term" value="F:transcription cis-regulatory region binding"/>
    <property type="evidence" value="ECO:0007669"/>
    <property type="project" value="TreeGrafter"/>
</dbReference>
<evidence type="ECO:0000313" key="6">
    <source>
        <dbReference type="EMBL" id="QTX32362.1"/>
    </source>
</evidence>
<keyword evidence="3" id="KW-0804">Transcription</keyword>
<dbReference type="RefSeq" id="WP_274373592.1">
    <property type="nucleotide sequence ID" value="NZ_CP072943.1"/>
</dbReference>
<dbReference type="PANTHER" id="PTHR30055:SF234">
    <property type="entry name" value="HTH-TYPE TRANSCRIPTIONAL REGULATOR BETI"/>
    <property type="match status" value="1"/>
</dbReference>
<gene>
    <name evidence="6" type="ORF">KAR29_13865</name>
</gene>
<dbReference type="SUPFAM" id="SSF46689">
    <property type="entry name" value="Homeodomain-like"/>
    <property type="match status" value="1"/>
</dbReference>
<evidence type="ECO:0000256" key="4">
    <source>
        <dbReference type="PROSITE-ProRule" id="PRU00335"/>
    </source>
</evidence>
<feature type="DNA-binding region" description="H-T-H motif" evidence="4">
    <location>
        <begin position="30"/>
        <end position="49"/>
    </location>
</feature>
<name>A0A9Q7AMQ7_9BACT</name>
<dbReference type="Gene3D" id="1.10.357.10">
    <property type="entry name" value="Tetracycline Repressor, domain 2"/>
    <property type="match status" value="1"/>
</dbReference>
<keyword evidence="1" id="KW-0805">Transcription regulation</keyword>
<evidence type="ECO:0000256" key="2">
    <source>
        <dbReference type="ARBA" id="ARBA00023125"/>
    </source>
</evidence>
<dbReference type="PANTHER" id="PTHR30055">
    <property type="entry name" value="HTH-TYPE TRANSCRIPTIONAL REGULATOR RUTR"/>
    <property type="match status" value="1"/>
</dbReference>